<feature type="signal peptide" evidence="1">
    <location>
        <begin position="1"/>
        <end position="23"/>
    </location>
</feature>
<gene>
    <name evidence="2" type="ORF">GGP83_000523</name>
</gene>
<dbReference type="RefSeq" id="WP_259081398.1">
    <property type="nucleotide sequence ID" value="NZ_JANTZN010000002.1"/>
</dbReference>
<comment type="caution">
    <text evidence="2">The sequence shown here is derived from an EMBL/GenBank/DDBJ whole genome shotgun (WGS) entry which is preliminary data.</text>
</comment>
<name>A0A9X2U685_9BACT</name>
<organism evidence="2 3">
    <name type="scientific">Salinibacter ruber</name>
    <dbReference type="NCBI Taxonomy" id="146919"/>
    <lineage>
        <taxon>Bacteria</taxon>
        <taxon>Pseudomonadati</taxon>
        <taxon>Rhodothermota</taxon>
        <taxon>Rhodothermia</taxon>
        <taxon>Rhodothermales</taxon>
        <taxon>Salinibacteraceae</taxon>
        <taxon>Salinibacter</taxon>
    </lineage>
</organism>
<reference evidence="2" key="1">
    <citation type="submission" date="2022-08" db="EMBL/GenBank/DDBJ databases">
        <title>Genomic Encyclopedia of Type Strains, Phase V (KMG-V): Genome sequencing to study the core and pangenomes of soil and plant-associated prokaryotes.</title>
        <authorList>
            <person name="Whitman W."/>
        </authorList>
    </citation>
    <scope>NUCLEOTIDE SEQUENCE</scope>
    <source>
        <strain evidence="2">SP2017</strain>
    </source>
</reference>
<evidence type="ECO:0008006" key="4">
    <source>
        <dbReference type="Google" id="ProtNLM"/>
    </source>
</evidence>
<proteinExistence type="predicted"/>
<dbReference type="AlphaFoldDB" id="A0A9X2U685"/>
<evidence type="ECO:0000313" key="3">
    <source>
        <dbReference type="Proteomes" id="UP001155010"/>
    </source>
</evidence>
<dbReference type="Proteomes" id="UP001155010">
    <property type="component" value="Unassembled WGS sequence"/>
</dbReference>
<sequence>MKNLYTIISVILLAAILVPNTSAQNQESLSGFREAEWDMSREEVSSAIKAELSRVKGSRQPYKMSLFRPFRIESDEIGSFTYNVDFYFAVDDTTLGMVEVQPTDDSPSIVHFRELSELLTKKYGEPDTQEDQDNPGGGKAKVKRWILGSTFIEIDYTKYAPNLGGGVSIKLRYEKKESEGTEKL</sequence>
<accession>A0A9X2U685</accession>
<evidence type="ECO:0000313" key="2">
    <source>
        <dbReference type="EMBL" id="MCS3950589.1"/>
    </source>
</evidence>
<dbReference type="EMBL" id="JANUBB010000002">
    <property type="protein sequence ID" value="MCS3950589.1"/>
    <property type="molecule type" value="Genomic_DNA"/>
</dbReference>
<evidence type="ECO:0000256" key="1">
    <source>
        <dbReference type="SAM" id="SignalP"/>
    </source>
</evidence>
<protein>
    <recommendedName>
        <fullName evidence="4">Lipoprotein</fullName>
    </recommendedName>
</protein>
<feature type="chain" id="PRO_5040815498" description="Lipoprotein" evidence="1">
    <location>
        <begin position="24"/>
        <end position="184"/>
    </location>
</feature>
<keyword evidence="1" id="KW-0732">Signal</keyword>